<dbReference type="Proteomes" id="UP000887013">
    <property type="component" value="Unassembled WGS sequence"/>
</dbReference>
<evidence type="ECO:0000256" key="2">
    <source>
        <dbReference type="SAM" id="SignalP"/>
    </source>
</evidence>
<gene>
    <name evidence="3" type="ORF">NPIL_98731</name>
</gene>
<feature type="region of interest" description="Disordered" evidence="1">
    <location>
        <begin position="229"/>
        <end position="251"/>
    </location>
</feature>
<reference evidence="3" key="1">
    <citation type="submission" date="2020-08" db="EMBL/GenBank/DDBJ databases">
        <title>Multicomponent nature underlies the extraordinary mechanical properties of spider dragline silk.</title>
        <authorList>
            <person name="Kono N."/>
            <person name="Nakamura H."/>
            <person name="Mori M."/>
            <person name="Yoshida Y."/>
            <person name="Ohtoshi R."/>
            <person name="Malay A.D."/>
            <person name="Moran D.A.P."/>
            <person name="Tomita M."/>
            <person name="Numata K."/>
            <person name="Arakawa K."/>
        </authorList>
    </citation>
    <scope>NUCLEOTIDE SEQUENCE</scope>
</reference>
<evidence type="ECO:0000256" key="1">
    <source>
        <dbReference type="SAM" id="MobiDB-lite"/>
    </source>
</evidence>
<dbReference type="OrthoDB" id="6436974at2759"/>
<protein>
    <recommendedName>
        <fullName evidence="5">Spider venom protein</fullName>
    </recommendedName>
</protein>
<sequence length="251" mass="25043">MNSFVIIALIFNQAVTVFSQGYSGGGRPPPPPPGGHYGGPGGPYGGPGGQYGGGPGGPYGGPGGQYGGGPGGQYGGGAGGHYGGGPGGQYGGPGGPGGHHGGPGGPHRGPGGPPGGPHRGPGGPPSGPHRGPGGPPGGPHRGPGGPPPGHHGPAPSFLEMFPACESLGEGMKKKHKELRQSGEIGPEKCQEQDHKICKWKDTEKTRCAFTGYVSESCLDQIASFVQGDSCNETTENPDEIFPTEEYYERTP</sequence>
<evidence type="ECO:0000313" key="3">
    <source>
        <dbReference type="EMBL" id="GFU46571.1"/>
    </source>
</evidence>
<feature type="compositionally biased region" description="Pro residues" evidence="1">
    <location>
        <begin position="111"/>
        <end position="150"/>
    </location>
</feature>
<feature type="chain" id="PRO_5036488009" description="Spider venom protein" evidence="2">
    <location>
        <begin position="20"/>
        <end position="251"/>
    </location>
</feature>
<keyword evidence="2" id="KW-0732">Signal</keyword>
<organism evidence="3 4">
    <name type="scientific">Nephila pilipes</name>
    <name type="common">Giant wood spider</name>
    <name type="synonym">Nephila maculata</name>
    <dbReference type="NCBI Taxonomy" id="299642"/>
    <lineage>
        <taxon>Eukaryota</taxon>
        <taxon>Metazoa</taxon>
        <taxon>Ecdysozoa</taxon>
        <taxon>Arthropoda</taxon>
        <taxon>Chelicerata</taxon>
        <taxon>Arachnida</taxon>
        <taxon>Araneae</taxon>
        <taxon>Araneomorphae</taxon>
        <taxon>Entelegynae</taxon>
        <taxon>Araneoidea</taxon>
        <taxon>Nephilidae</taxon>
        <taxon>Nephila</taxon>
    </lineage>
</organism>
<keyword evidence="4" id="KW-1185">Reference proteome</keyword>
<dbReference type="EMBL" id="BMAW01036982">
    <property type="protein sequence ID" value="GFU46571.1"/>
    <property type="molecule type" value="Genomic_DNA"/>
</dbReference>
<feature type="compositionally biased region" description="Gly residues" evidence="1">
    <location>
        <begin position="35"/>
        <end position="110"/>
    </location>
</feature>
<evidence type="ECO:0000313" key="4">
    <source>
        <dbReference type="Proteomes" id="UP000887013"/>
    </source>
</evidence>
<name>A0A8X6QUT9_NEPPI</name>
<accession>A0A8X6QUT9</accession>
<dbReference type="AlphaFoldDB" id="A0A8X6QUT9"/>
<comment type="caution">
    <text evidence="3">The sequence shown here is derived from an EMBL/GenBank/DDBJ whole genome shotgun (WGS) entry which is preliminary data.</text>
</comment>
<proteinExistence type="predicted"/>
<feature type="region of interest" description="Disordered" evidence="1">
    <location>
        <begin position="22"/>
        <end position="192"/>
    </location>
</feature>
<feature type="signal peptide" evidence="2">
    <location>
        <begin position="1"/>
        <end position="19"/>
    </location>
</feature>
<evidence type="ECO:0008006" key="5">
    <source>
        <dbReference type="Google" id="ProtNLM"/>
    </source>
</evidence>